<evidence type="ECO:0000313" key="2">
    <source>
        <dbReference type="EMBL" id="MBD2532883.1"/>
    </source>
</evidence>
<evidence type="ECO:0000313" key="3">
    <source>
        <dbReference type="Proteomes" id="UP000623440"/>
    </source>
</evidence>
<feature type="transmembrane region" description="Helical" evidence="1">
    <location>
        <begin position="128"/>
        <end position="146"/>
    </location>
</feature>
<name>A0ABR8DUI8_9NOSO</name>
<dbReference type="RefSeq" id="WP_190943482.1">
    <property type="nucleotide sequence ID" value="NZ_JACJSI010000072.1"/>
</dbReference>
<feature type="transmembrane region" description="Helical" evidence="1">
    <location>
        <begin position="261"/>
        <end position="280"/>
    </location>
</feature>
<gene>
    <name evidence="2" type="ORF">H6G97_26185</name>
</gene>
<dbReference type="Proteomes" id="UP000623440">
    <property type="component" value="Unassembled WGS sequence"/>
</dbReference>
<feature type="transmembrane region" description="Helical" evidence="1">
    <location>
        <begin position="84"/>
        <end position="108"/>
    </location>
</feature>
<feature type="transmembrane region" description="Helical" evidence="1">
    <location>
        <begin position="189"/>
        <end position="209"/>
    </location>
</feature>
<sequence>MFTAELDRHLIKVLKNASKLFSIFVTLIGCLVLIGWYFDIQILKSVLPPWATMKPNTALCFVLSGLALNFLRSKQKLKRRVAQGLALAITTVGLLTLSQYLFGWNLGIDQLLFKEPLEALHTYSPGRMSAIIATNFSLMGFALWLAADRSIYYRPVQIFALITALTNLQVLIGYFYGVEPIFGSSSFTYTAIHSAIGFVLLSFGILFAFPTKGLMNLIVSNSAGGMTARVLLPAALAIPLSLGWLRVYGENQGWFDHAFGLSFHVMGNVAAFTGLIWYCTKGLIRLDVKRKHAEDALKTAYAELELKVQERTGRYAFLYRRHD</sequence>
<comment type="caution">
    <text evidence="2">The sequence shown here is derived from an EMBL/GenBank/DDBJ whole genome shotgun (WGS) entry which is preliminary data.</text>
</comment>
<keyword evidence="1" id="KW-0472">Membrane</keyword>
<reference evidence="2 3" key="1">
    <citation type="journal article" date="2020" name="ISME J.">
        <title>Comparative genomics reveals insights into cyanobacterial evolution and habitat adaptation.</title>
        <authorList>
            <person name="Chen M.Y."/>
            <person name="Teng W.K."/>
            <person name="Zhao L."/>
            <person name="Hu C.X."/>
            <person name="Zhou Y.K."/>
            <person name="Han B.P."/>
            <person name="Song L.R."/>
            <person name="Shu W.S."/>
        </authorList>
    </citation>
    <scope>NUCLEOTIDE SEQUENCE [LARGE SCALE GENOMIC DNA]</scope>
    <source>
        <strain evidence="2 3">FACHB-838</strain>
    </source>
</reference>
<keyword evidence="1" id="KW-1133">Transmembrane helix</keyword>
<accession>A0ABR8DUI8</accession>
<protein>
    <submittedName>
        <fullName evidence="2">Uncharacterized protein</fullName>
    </submittedName>
</protein>
<feature type="transmembrane region" description="Helical" evidence="1">
    <location>
        <begin position="158"/>
        <end position="177"/>
    </location>
</feature>
<dbReference type="EMBL" id="JACJSI010000072">
    <property type="protein sequence ID" value="MBD2532883.1"/>
    <property type="molecule type" value="Genomic_DNA"/>
</dbReference>
<proteinExistence type="predicted"/>
<organism evidence="2 3">
    <name type="scientific">Nostoc flagelliforme FACHB-838</name>
    <dbReference type="NCBI Taxonomy" id="2692904"/>
    <lineage>
        <taxon>Bacteria</taxon>
        <taxon>Bacillati</taxon>
        <taxon>Cyanobacteriota</taxon>
        <taxon>Cyanophyceae</taxon>
        <taxon>Nostocales</taxon>
        <taxon>Nostocaceae</taxon>
        <taxon>Nostoc</taxon>
    </lineage>
</organism>
<feature type="transmembrane region" description="Helical" evidence="1">
    <location>
        <begin position="50"/>
        <end position="72"/>
    </location>
</feature>
<feature type="transmembrane region" description="Helical" evidence="1">
    <location>
        <begin position="230"/>
        <end position="249"/>
    </location>
</feature>
<feature type="transmembrane region" description="Helical" evidence="1">
    <location>
        <begin position="20"/>
        <end position="38"/>
    </location>
</feature>
<keyword evidence="3" id="KW-1185">Reference proteome</keyword>
<keyword evidence="1" id="KW-0812">Transmembrane</keyword>
<evidence type="ECO:0000256" key="1">
    <source>
        <dbReference type="SAM" id="Phobius"/>
    </source>
</evidence>